<name>A0A0A9G3D1_ARUDO</name>
<reference evidence="2" key="2">
    <citation type="journal article" date="2015" name="Data Brief">
        <title>Shoot transcriptome of the giant reed, Arundo donax.</title>
        <authorList>
            <person name="Barrero R.A."/>
            <person name="Guerrero F.D."/>
            <person name="Moolhuijzen P."/>
            <person name="Goolsby J.A."/>
            <person name="Tidwell J."/>
            <person name="Bellgard S.E."/>
            <person name="Bellgard M.I."/>
        </authorList>
    </citation>
    <scope>NUCLEOTIDE SEQUENCE</scope>
    <source>
        <tissue evidence="2">Shoot tissue taken approximately 20 cm above the soil surface</tissue>
    </source>
</reference>
<proteinExistence type="predicted"/>
<evidence type="ECO:0000256" key="1">
    <source>
        <dbReference type="SAM" id="MobiDB-lite"/>
    </source>
</evidence>
<dbReference type="EMBL" id="GBRH01182788">
    <property type="protein sequence ID" value="JAE15108.1"/>
    <property type="molecule type" value="Transcribed_RNA"/>
</dbReference>
<dbReference type="AlphaFoldDB" id="A0A0A9G3D1"/>
<reference evidence="2" key="1">
    <citation type="submission" date="2014-09" db="EMBL/GenBank/DDBJ databases">
        <authorList>
            <person name="Magalhaes I.L.F."/>
            <person name="Oliveira U."/>
            <person name="Santos F.R."/>
            <person name="Vidigal T.H.D.A."/>
            <person name="Brescovit A.D."/>
            <person name="Santos A.J."/>
        </authorList>
    </citation>
    <scope>NUCLEOTIDE SEQUENCE</scope>
    <source>
        <tissue evidence="2">Shoot tissue taken approximately 20 cm above the soil surface</tissue>
    </source>
</reference>
<protein>
    <submittedName>
        <fullName evidence="2">Uncharacterized protein</fullName>
    </submittedName>
</protein>
<sequence>MPCAYSSSILRARMLGPSSELAAHASSTPPETGPSALPTTQRAASTPTSIAAKASGTSSDEATGQPNRRYC</sequence>
<feature type="region of interest" description="Disordered" evidence="1">
    <location>
        <begin position="19"/>
        <end position="71"/>
    </location>
</feature>
<accession>A0A0A9G3D1</accession>
<evidence type="ECO:0000313" key="2">
    <source>
        <dbReference type="EMBL" id="JAE15108.1"/>
    </source>
</evidence>
<feature type="compositionally biased region" description="Polar residues" evidence="1">
    <location>
        <begin position="37"/>
        <end position="71"/>
    </location>
</feature>
<organism evidence="2">
    <name type="scientific">Arundo donax</name>
    <name type="common">Giant reed</name>
    <name type="synonym">Donax arundinaceus</name>
    <dbReference type="NCBI Taxonomy" id="35708"/>
    <lineage>
        <taxon>Eukaryota</taxon>
        <taxon>Viridiplantae</taxon>
        <taxon>Streptophyta</taxon>
        <taxon>Embryophyta</taxon>
        <taxon>Tracheophyta</taxon>
        <taxon>Spermatophyta</taxon>
        <taxon>Magnoliopsida</taxon>
        <taxon>Liliopsida</taxon>
        <taxon>Poales</taxon>
        <taxon>Poaceae</taxon>
        <taxon>PACMAD clade</taxon>
        <taxon>Arundinoideae</taxon>
        <taxon>Arundineae</taxon>
        <taxon>Arundo</taxon>
    </lineage>
</organism>